<dbReference type="InterPro" id="IPR027417">
    <property type="entry name" value="P-loop_NTPase"/>
</dbReference>
<accession>A0A0B5FTL9</accession>
<gene>
    <name evidence="3" type="ORF">GSUB_14470</name>
</gene>
<evidence type="ECO:0000313" key="4">
    <source>
        <dbReference type="Proteomes" id="UP000035036"/>
    </source>
</evidence>
<reference evidence="3 4" key="1">
    <citation type="journal article" date="2015" name="Genome Announc.">
        <title>Genomes of Geoalkalibacter ferrihydriticus Z-0531T and Geoalkalibacter subterraneus Red1T, Two Haloalkaliphilic Metal-Reducing Deltaproteobacteria.</title>
        <authorList>
            <person name="Badalamenti J.P."/>
            <person name="Krajmalnik-Brown R."/>
            <person name="Torres C.I."/>
            <person name="Bond D.R."/>
        </authorList>
    </citation>
    <scope>NUCLEOTIDE SEQUENCE [LARGE SCALE GENOMIC DNA]</scope>
    <source>
        <strain evidence="3 4">Red1</strain>
    </source>
</reference>
<dbReference type="SUPFAM" id="SSF52540">
    <property type="entry name" value="P-loop containing nucleoside triphosphate hydrolases"/>
    <property type="match status" value="1"/>
</dbReference>
<keyword evidence="4" id="KW-1185">Reference proteome</keyword>
<dbReference type="HOGENOM" id="CLU_013446_4_0_7"/>
<dbReference type="CDD" id="cd01131">
    <property type="entry name" value="PilT"/>
    <property type="match status" value="1"/>
</dbReference>
<dbReference type="InterPro" id="IPR006321">
    <property type="entry name" value="PilT/PilU"/>
</dbReference>
<dbReference type="InterPro" id="IPR003593">
    <property type="entry name" value="AAA+_ATPase"/>
</dbReference>
<sequence length="359" mass="39943">MAKIDALFKLMKQQGASDLHISSGAPPLLRLHGEMQQLNYPPLSHDQAKVLLFEILTAEQRKQFEETRDLDFAYPLEGIARFRGNILDTHRGIAGVFRIIPDKILSADDLDLPEGIRKLTRLKKGLVLVTGPTGSGKSTTLAAMIDLINTTRREHILTLEDPLEFVHENKMSLLNQRQIGQHTQSFASALKAALREDPDVILVGEMRDLETISLAMTAAETGHLVFGTLHTNSAAKTIDRIIDAFPKDAQEQIRTMLGESLKGVICQQLLKTADGKGRIAAHEILVGNAAVSNLIREGKTFQIPSIMQTARGEGMQLMDHRLMELLKQEKVTVEEAYRCAVEKRTFEPMLQKKAESPRS</sequence>
<dbReference type="PROSITE" id="PS00662">
    <property type="entry name" value="T2SP_E"/>
    <property type="match status" value="1"/>
</dbReference>
<dbReference type="GO" id="GO:0005524">
    <property type="term" value="F:ATP binding"/>
    <property type="evidence" value="ECO:0007669"/>
    <property type="project" value="InterPro"/>
</dbReference>
<comment type="similarity">
    <text evidence="1">Belongs to the GSP E family.</text>
</comment>
<organism evidence="3 4">
    <name type="scientific">Geoalkalibacter subterraneus</name>
    <dbReference type="NCBI Taxonomy" id="483547"/>
    <lineage>
        <taxon>Bacteria</taxon>
        <taxon>Pseudomonadati</taxon>
        <taxon>Thermodesulfobacteriota</taxon>
        <taxon>Desulfuromonadia</taxon>
        <taxon>Desulfuromonadales</taxon>
        <taxon>Geoalkalibacteraceae</taxon>
        <taxon>Geoalkalibacter</taxon>
    </lineage>
</organism>
<dbReference type="Proteomes" id="UP000035036">
    <property type="component" value="Chromosome"/>
</dbReference>
<protein>
    <submittedName>
        <fullName evidence="3">Twitching motility protein</fullName>
    </submittedName>
</protein>
<dbReference type="InterPro" id="IPR001482">
    <property type="entry name" value="T2SS/T4SS_dom"/>
</dbReference>
<dbReference type="NCBIfam" id="TIGR01420">
    <property type="entry name" value="pilT_fam"/>
    <property type="match status" value="1"/>
</dbReference>
<name>A0A0B5FTL9_9BACT</name>
<dbReference type="SMART" id="SM00382">
    <property type="entry name" value="AAA"/>
    <property type="match status" value="1"/>
</dbReference>
<evidence type="ECO:0000259" key="2">
    <source>
        <dbReference type="PROSITE" id="PS00662"/>
    </source>
</evidence>
<dbReference type="Pfam" id="PF00437">
    <property type="entry name" value="T2SSE"/>
    <property type="match status" value="1"/>
</dbReference>
<proteinExistence type="inferred from homology"/>
<dbReference type="RefSeq" id="WP_040201422.1">
    <property type="nucleotide sequence ID" value="NZ_CP010311.1"/>
</dbReference>
<dbReference type="PANTHER" id="PTHR30486">
    <property type="entry name" value="TWITCHING MOTILITY PROTEIN PILT"/>
    <property type="match status" value="1"/>
</dbReference>
<dbReference type="Gene3D" id="3.40.50.300">
    <property type="entry name" value="P-loop containing nucleotide triphosphate hydrolases"/>
    <property type="match status" value="1"/>
</dbReference>
<dbReference type="InterPro" id="IPR050921">
    <property type="entry name" value="T4SS_GSP_E_ATPase"/>
</dbReference>
<evidence type="ECO:0000256" key="1">
    <source>
        <dbReference type="ARBA" id="ARBA00006611"/>
    </source>
</evidence>
<evidence type="ECO:0000313" key="3">
    <source>
        <dbReference type="EMBL" id="AJF07510.1"/>
    </source>
</evidence>
<dbReference type="Gene3D" id="3.30.450.90">
    <property type="match status" value="1"/>
</dbReference>
<dbReference type="AlphaFoldDB" id="A0A0B5FTL9"/>
<dbReference type="STRING" id="483547.GSUB_14470"/>
<dbReference type="KEGG" id="gsb:GSUB_14470"/>
<dbReference type="GO" id="GO:0016887">
    <property type="term" value="F:ATP hydrolysis activity"/>
    <property type="evidence" value="ECO:0007669"/>
    <property type="project" value="InterPro"/>
</dbReference>
<dbReference type="EMBL" id="CP010311">
    <property type="protein sequence ID" value="AJF07510.1"/>
    <property type="molecule type" value="Genomic_DNA"/>
</dbReference>
<feature type="domain" description="Bacterial type II secretion system protein E" evidence="2">
    <location>
        <begin position="194"/>
        <end position="208"/>
    </location>
</feature>
<dbReference type="OrthoDB" id="9805147at2"/>
<dbReference type="PANTHER" id="PTHR30486:SF6">
    <property type="entry name" value="TYPE IV PILUS RETRACTATION ATPASE PILT"/>
    <property type="match status" value="1"/>
</dbReference>